<keyword evidence="1" id="KW-1133">Transmembrane helix</keyword>
<evidence type="ECO:0000256" key="1">
    <source>
        <dbReference type="SAM" id="Phobius"/>
    </source>
</evidence>
<comment type="caution">
    <text evidence="2">The sequence shown here is derived from an EMBL/GenBank/DDBJ whole genome shotgun (WGS) entry which is preliminary data.</text>
</comment>
<protein>
    <submittedName>
        <fullName evidence="2">Uncharacterized protein</fullName>
    </submittedName>
</protein>
<dbReference type="EMBL" id="CAXKWB010118033">
    <property type="protein sequence ID" value="CAL4236323.1"/>
    <property type="molecule type" value="Genomic_DNA"/>
</dbReference>
<feature type="non-terminal residue" evidence="2">
    <location>
        <position position="237"/>
    </location>
</feature>
<dbReference type="Proteomes" id="UP001497623">
    <property type="component" value="Unassembled WGS sequence"/>
</dbReference>
<dbReference type="AlphaFoldDB" id="A0AAV2STQ5"/>
<gene>
    <name evidence="2" type="ORF">MNOR_LOCUS40211</name>
</gene>
<reference evidence="2 3" key="1">
    <citation type="submission" date="2024-05" db="EMBL/GenBank/DDBJ databases">
        <authorList>
            <person name="Wallberg A."/>
        </authorList>
    </citation>
    <scope>NUCLEOTIDE SEQUENCE [LARGE SCALE GENOMIC DNA]</scope>
</reference>
<organism evidence="2 3">
    <name type="scientific">Meganyctiphanes norvegica</name>
    <name type="common">Northern krill</name>
    <name type="synonym">Thysanopoda norvegica</name>
    <dbReference type="NCBI Taxonomy" id="48144"/>
    <lineage>
        <taxon>Eukaryota</taxon>
        <taxon>Metazoa</taxon>
        <taxon>Ecdysozoa</taxon>
        <taxon>Arthropoda</taxon>
        <taxon>Crustacea</taxon>
        <taxon>Multicrustacea</taxon>
        <taxon>Malacostraca</taxon>
        <taxon>Eumalacostraca</taxon>
        <taxon>Eucarida</taxon>
        <taxon>Euphausiacea</taxon>
        <taxon>Euphausiidae</taxon>
        <taxon>Meganyctiphanes</taxon>
    </lineage>
</organism>
<name>A0AAV2STQ5_MEGNR</name>
<keyword evidence="1" id="KW-0812">Transmembrane</keyword>
<proteinExistence type="predicted"/>
<evidence type="ECO:0000313" key="2">
    <source>
        <dbReference type="EMBL" id="CAL4236323.1"/>
    </source>
</evidence>
<feature type="transmembrane region" description="Helical" evidence="1">
    <location>
        <begin position="141"/>
        <end position="159"/>
    </location>
</feature>
<keyword evidence="3" id="KW-1185">Reference proteome</keyword>
<feature type="transmembrane region" description="Helical" evidence="1">
    <location>
        <begin position="28"/>
        <end position="48"/>
    </location>
</feature>
<sequence length="237" mass="27295">MLPYRNFFPLKIGHGEGDFNFAGFDYGAFLNFYFIFSLFDIETINLMVQFRSQREKVLEVKSCVAPKTTPNYIGEGDGLVLKKKQENPMRLPTIIHGYGDNRGFLLELSCHHQLIALYKHSAQTSGQISDKKLNFAYVMKIVRDILLISTFLVWLLLTFKKGVIVFCPPRLTSRHRGLSIRRRLSEAYGMVAPNVRRPSIRTDLLILRSKTSLNLTGVQQYTGDKKSRRDHYCVIQI</sequence>
<accession>A0AAV2STQ5</accession>
<evidence type="ECO:0000313" key="3">
    <source>
        <dbReference type="Proteomes" id="UP001497623"/>
    </source>
</evidence>
<keyword evidence="1" id="KW-0472">Membrane</keyword>